<dbReference type="Proteomes" id="UP001160148">
    <property type="component" value="Unassembled WGS sequence"/>
</dbReference>
<dbReference type="InterPro" id="IPR036236">
    <property type="entry name" value="Znf_C2H2_sf"/>
</dbReference>
<dbReference type="GO" id="GO:0008270">
    <property type="term" value="F:zinc ion binding"/>
    <property type="evidence" value="ECO:0007669"/>
    <property type="project" value="UniProtKB-KW"/>
</dbReference>
<dbReference type="InterPro" id="IPR013087">
    <property type="entry name" value="Znf_C2H2_type"/>
</dbReference>
<reference evidence="7 8" key="1">
    <citation type="submission" date="2023-01" db="EMBL/GenBank/DDBJ databases">
        <authorList>
            <person name="Whitehead M."/>
        </authorList>
    </citation>
    <scope>NUCLEOTIDE SEQUENCE [LARGE SCALE GENOMIC DNA]</scope>
</reference>
<evidence type="ECO:0000313" key="7">
    <source>
        <dbReference type="EMBL" id="CAI6357506.1"/>
    </source>
</evidence>
<feature type="region of interest" description="Disordered" evidence="5">
    <location>
        <begin position="272"/>
        <end position="296"/>
    </location>
</feature>
<evidence type="ECO:0000256" key="1">
    <source>
        <dbReference type="ARBA" id="ARBA00022723"/>
    </source>
</evidence>
<proteinExistence type="predicted"/>
<dbReference type="AlphaFoldDB" id="A0AAV0WPW7"/>
<evidence type="ECO:0000256" key="3">
    <source>
        <dbReference type="ARBA" id="ARBA00022833"/>
    </source>
</evidence>
<feature type="compositionally biased region" description="Low complexity" evidence="5">
    <location>
        <begin position="276"/>
        <end position="286"/>
    </location>
</feature>
<gene>
    <name evidence="7" type="ORF">MEUPH1_LOCUS13128</name>
</gene>
<dbReference type="SUPFAM" id="SSF57667">
    <property type="entry name" value="beta-beta-alpha zinc fingers"/>
    <property type="match status" value="3"/>
</dbReference>
<feature type="domain" description="C2H2-type" evidence="6">
    <location>
        <begin position="385"/>
        <end position="412"/>
    </location>
</feature>
<feature type="domain" description="C2H2-type" evidence="6">
    <location>
        <begin position="412"/>
        <end position="439"/>
    </location>
</feature>
<evidence type="ECO:0000259" key="6">
    <source>
        <dbReference type="PROSITE" id="PS50157"/>
    </source>
</evidence>
<keyword evidence="2 4" id="KW-0863">Zinc-finger</keyword>
<accession>A0AAV0WPW7</accession>
<comment type="caution">
    <text evidence="7">The sequence shown here is derived from an EMBL/GenBank/DDBJ whole genome shotgun (WGS) entry which is preliminary data.</text>
</comment>
<name>A0AAV0WPW7_9HEMI</name>
<evidence type="ECO:0000256" key="4">
    <source>
        <dbReference type="PROSITE-ProRule" id="PRU00042"/>
    </source>
</evidence>
<dbReference type="Pfam" id="PF13894">
    <property type="entry name" value="zf-C2H2_4"/>
    <property type="match status" value="1"/>
</dbReference>
<evidence type="ECO:0000256" key="2">
    <source>
        <dbReference type="ARBA" id="ARBA00022771"/>
    </source>
</evidence>
<sequence length="506" mass="58133">MTSMKDNIKVEVTGDADSSEIYVENTIEDPALYTIEDNRVSLVSENVEKVIKVETNALDDCIFESKFEIVKDVAYQSNMELLLDSQDVADNSIHVNHGNTSDKIFLCDICGKIFVSNHLLKNHLTEHKKQVNYNTNKCKFCKKQFKLKFGLNTHIQKHHNSMYKYSKYIENKKYDEKIDQPRFDTIPNINGTQFLSRDITGRYSSDHTRLVKSNATIESTVPHTYIPSNNIISNPEQTEILLNTLERNSSDQIGLVSRNSIIVSTASQNSIQFNPTETESTASDSETMPRKQNKKNKSITKTNFCNLCNRKFTKRCYFTNHMIMKHNVNTNIPKQLTSIDYNKSIIPSANTEMTNEYENKLSVPVNYKNNNLNNHVSKSNKKKSIICLICNTLFAHLGALKSHMRIHGSKTYKCQYCYMQFDKKGICTMHEKTHCKSNLPEFTSNKATNISTKSGRFECNICMKTYSTSYNLKKHKKNVHKVLDSTPLNSYDNTCLQKNKLIDENQ</sequence>
<feature type="domain" description="C2H2-type" evidence="6">
    <location>
        <begin position="105"/>
        <end position="132"/>
    </location>
</feature>
<evidence type="ECO:0000313" key="8">
    <source>
        <dbReference type="Proteomes" id="UP001160148"/>
    </source>
</evidence>
<keyword evidence="1" id="KW-0479">Metal-binding</keyword>
<dbReference type="PANTHER" id="PTHR23235">
    <property type="entry name" value="KRUEPPEL-LIKE TRANSCRIPTION FACTOR"/>
    <property type="match status" value="1"/>
</dbReference>
<dbReference type="Pfam" id="PF00096">
    <property type="entry name" value="zf-C2H2"/>
    <property type="match status" value="2"/>
</dbReference>
<protein>
    <recommendedName>
        <fullName evidence="6">C2H2-type domain-containing protein</fullName>
    </recommendedName>
</protein>
<dbReference type="EMBL" id="CARXXK010000002">
    <property type="protein sequence ID" value="CAI6357506.1"/>
    <property type="molecule type" value="Genomic_DNA"/>
</dbReference>
<evidence type="ECO:0000256" key="5">
    <source>
        <dbReference type="SAM" id="MobiDB-lite"/>
    </source>
</evidence>
<dbReference type="PROSITE" id="PS50157">
    <property type="entry name" value="ZINC_FINGER_C2H2_2"/>
    <property type="match status" value="4"/>
</dbReference>
<organism evidence="7 8">
    <name type="scientific">Macrosiphum euphorbiae</name>
    <name type="common">potato aphid</name>
    <dbReference type="NCBI Taxonomy" id="13131"/>
    <lineage>
        <taxon>Eukaryota</taxon>
        <taxon>Metazoa</taxon>
        <taxon>Ecdysozoa</taxon>
        <taxon>Arthropoda</taxon>
        <taxon>Hexapoda</taxon>
        <taxon>Insecta</taxon>
        <taxon>Pterygota</taxon>
        <taxon>Neoptera</taxon>
        <taxon>Paraneoptera</taxon>
        <taxon>Hemiptera</taxon>
        <taxon>Sternorrhyncha</taxon>
        <taxon>Aphidomorpha</taxon>
        <taxon>Aphidoidea</taxon>
        <taxon>Aphididae</taxon>
        <taxon>Macrosiphini</taxon>
        <taxon>Macrosiphum</taxon>
    </lineage>
</organism>
<dbReference type="Gene3D" id="3.30.160.60">
    <property type="entry name" value="Classic Zinc Finger"/>
    <property type="match status" value="3"/>
</dbReference>
<feature type="domain" description="C2H2-type" evidence="6">
    <location>
        <begin position="457"/>
        <end position="480"/>
    </location>
</feature>
<keyword evidence="3" id="KW-0862">Zinc</keyword>
<dbReference type="PROSITE" id="PS00028">
    <property type="entry name" value="ZINC_FINGER_C2H2_1"/>
    <property type="match status" value="6"/>
</dbReference>
<keyword evidence="8" id="KW-1185">Reference proteome</keyword>
<dbReference type="SMART" id="SM00355">
    <property type="entry name" value="ZnF_C2H2"/>
    <property type="match status" value="6"/>
</dbReference>